<name>A0A0W7WJG3_9RHOB</name>
<evidence type="ECO:0000313" key="2">
    <source>
        <dbReference type="Proteomes" id="UP000054396"/>
    </source>
</evidence>
<gene>
    <name evidence="1" type="ORF">AVJ23_12515</name>
</gene>
<evidence type="ECO:0000313" key="1">
    <source>
        <dbReference type="EMBL" id="KUF10686.1"/>
    </source>
</evidence>
<sequence length="164" mass="18344">MKQAEWCEKQAATVGNNADRNAALYVEFAQATLGKRAVVVSQGLRLKDPQKAAEEDEIEMPEIVAYLRERGLSVIDKEVGFVLAAARASVEAGRKVLEDLLGPPGLDGFWRIPTDEEEETDWASLRREAAQCDEAVRKRRAEAAAPLHEARRKRISSRCRTIRK</sequence>
<proteinExistence type="predicted"/>
<organism evidence="1 2">
    <name type="scientific">Pseudoponticoccus marisrubri</name>
    <dbReference type="NCBI Taxonomy" id="1685382"/>
    <lineage>
        <taxon>Bacteria</taxon>
        <taxon>Pseudomonadati</taxon>
        <taxon>Pseudomonadota</taxon>
        <taxon>Alphaproteobacteria</taxon>
        <taxon>Rhodobacterales</taxon>
        <taxon>Roseobacteraceae</taxon>
        <taxon>Pseudoponticoccus</taxon>
    </lineage>
</organism>
<protein>
    <submittedName>
        <fullName evidence="1">Uncharacterized protein</fullName>
    </submittedName>
</protein>
<dbReference type="RefSeq" id="WP_058862525.1">
    <property type="nucleotide sequence ID" value="NZ_LPXO01000006.1"/>
</dbReference>
<dbReference type="Proteomes" id="UP000054396">
    <property type="component" value="Unassembled WGS sequence"/>
</dbReference>
<comment type="caution">
    <text evidence="1">The sequence shown here is derived from an EMBL/GenBank/DDBJ whole genome shotgun (WGS) entry which is preliminary data.</text>
</comment>
<dbReference type="EMBL" id="LPXO01000006">
    <property type="protein sequence ID" value="KUF10686.1"/>
    <property type="molecule type" value="Genomic_DNA"/>
</dbReference>
<reference evidence="1 2" key="1">
    <citation type="submission" date="2015-12" db="EMBL/GenBank/DDBJ databases">
        <authorList>
            <person name="Shamseldin A."/>
            <person name="Moawad H."/>
            <person name="Abd El-Rahim W.M."/>
            <person name="Sadowsky M.J."/>
        </authorList>
    </citation>
    <scope>NUCLEOTIDE SEQUENCE [LARGE SCALE GENOMIC DNA]</scope>
    <source>
        <strain evidence="1 2">SJ5A-1</strain>
    </source>
</reference>
<keyword evidence="2" id="KW-1185">Reference proteome</keyword>
<dbReference type="AlphaFoldDB" id="A0A0W7WJG3"/>
<accession>A0A0W7WJG3</accession>